<dbReference type="InterPro" id="IPR000387">
    <property type="entry name" value="Tyr_Pase_dom"/>
</dbReference>
<accession>A0A383V386</accession>
<dbReference type="STRING" id="3088.A0A383V386"/>
<evidence type="ECO:0008006" key="8">
    <source>
        <dbReference type="Google" id="ProtNLM"/>
    </source>
</evidence>
<dbReference type="AlphaFoldDB" id="A0A383V386"/>
<proteinExistence type="predicted"/>
<dbReference type="PANTHER" id="PTHR46377">
    <property type="entry name" value="DUAL SPECIFICITY PROTEIN PHOSPHATASE 19"/>
    <property type="match status" value="1"/>
</dbReference>
<dbReference type="InterPro" id="IPR016130">
    <property type="entry name" value="Tyr_Pase_AS"/>
</dbReference>
<dbReference type="SUPFAM" id="SSF52799">
    <property type="entry name" value="(Phosphotyrosine protein) phosphatases II"/>
    <property type="match status" value="1"/>
</dbReference>
<protein>
    <recommendedName>
        <fullName evidence="8">Protein-serine/threonine phosphatase</fullName>
    </recommendedName>
</protein>
<evidence type="ECO:0000259" key="5">
    <source>
        <dbReference type="PROSITE" id="PS50056"/>
    </source>
</evidence>
<reference evidence="6 7" key="1">
    <citation type="submission" date="2016-10" db="EMBL/GenBank/DDBJ databases">
        <authorList>
            <person name="Cai Z."/>
        </authorList>
    </citation>
    <scope>NUCLEOTIDE SEQUENCE [LARGE SCALE GENOMIC DNA]</scope>
</reference>
<dbReference type="SMART" id="SM00195">
    <property type="entry name" value="DSPc"/>
    <property type="match status" value="1"/>
</dbReference>
<evidence type="ECO:0000256" key="1">
    <source>
        <dbReference type="ARBA" id="ARBA00022801"/>
    </source>
</evidence>
<feature type="domain" description="Tyrosine-protein phosphatase" evidence="4">
    <location>
        <begin position="25"/>
        <end position="166"/>
    </location>
</feature>
<name>A0A383V386_TETOB</name>
<dbReference type="Gene3D" id="3.90.190.10">
    <property type="entry name" value="Protein tyrosine phosphatase superfamily"/>
    <property type="match status" value="1"/>
</dbReference>
<evidence type="ECO:0000256" key="3">
    <source>
        <dbReference type="SAM" id="MobiDB-lite"/>
    </source>
</evidence>
<keyword evidence="7" id="KW-1185">Reference proteome</keyword>
<organism evidence="6 7">
    <name type="scientific">Tetradesmus obliquus</name>
    <name type="common">Green alga</name>
    <name type="synonym">Acutodesmus obliquus</name>
    <dbReference type="NCBI Taxonomy" id="3088"/>
    <lineage>
        <taxon>Eukaryota</taxon>
        <taxon>Viridiplantae</taxon>
        <taxon>Chlorophyta</taxon>
        <taxon>core chlorophytes</taxon>
        <taxon>Chlorophyceae</taxon>
        <taxon>CS clade</taxon>
        <taxon>Sphaeropleales</taxon>
        <taxon>Scenedesmaceae</taxon>
        <taxon>Tetradesmus</taxon>
    </lineage>
</organism>
<dbReference type="GO" id="GO:0005737">
    <property type="term" value="C:cytoplasm"/>
    <property type="evidence" value="ECO:0007669"/>
    <property type="project" value="TreeGrafter"/>
</dbReference>
<dbReference type="GO" id="GO:0008579">
    <property type="term" value="F:JUN kinase phosphatase activity"/>
    <property type="evidence" value="ECO:0007669"/>
    <property type="project" value="TreeGrafter"/>
</dbReference>
<dbReference type="PROSITE" id="PS50054">
    <property type="entry name" value="TYR_PHOSPHATASE_DUAL"/>
    <property type="match status" value="1"/>
</dbReference>
<dbReference type="Proteomes" id="UP000256970">
    <property type="component" value="Unassembled WGS sequence"/>
</dbReference>
<dbReference type="PROSITE" id="PS50056">
    <property type="entry name" value="TYR_PHOSPHATASE_2"/>
    <property type="match status" value="1"/>
</dbReference>
<feature type="region of interest" description="Disordered" evidence="3">
    <location>
        <begin position="310"/>
        <end position="342"/>
    </location>
</feature>
<evidence type="ECO:0000313" key="7">
    <source>
        <dbReference type="Proteomes" id="UP000256970"/>
    </source>
</evidence>
<evidence type="ECO:0000256" key="2">
    <source>
        <dbReference type="ARBA" id="ARBA00022912"/>
    </source>
</evidence>
<feature type="compositionally biased region" description="Polar residues" evidence="3">
    <location>
        <begin position="318"/>
        <end position="342"/>
    </location>
</feature>
<sequence length="342" mass="37431">MGPADASRWSLESDPDALLDHPCLQPDRIAETNLFLSSAFTEGALEVLKKHGITHILQVGFELEAHHPQAFTYCSIQIADRFETDIVQCLPHAFAFISQGVQDGRVLVHCVHGQSRSAAVVIAFLMWSRGQTYDKCLAAVQACRPRVQPNSGFEMQLRLLEQLGFDLSRWPGWSADTYALARQQQLLRQHSGSSQQLLMDAQQQQPALASLPLLLLPEQQQLQQQQVLTLLQQPQLMQPLAQQQQQPAGVVSSDSEQQDLVVLTSSLPSPPGACSDAACGCGKGPLRQDSRSRGIATRSLQLDVAVDIQQEQQHGHSKGSSQASSTLTPRSKQQGPSCCTVM</sequence>
<evidence type="ECO:0000259" key="4">
    <source>
        <dbReference type="PROSITE" id="PS50054"/>
    </source>
</evidence>
<dbReference type="PROSITE" id="PS00383">
    <property type="entry name" value="TYR_PHOSPHATASE_1"/>
    <property type="match status" value="1"/>
</dbReference>
<keyword evidence="2" id="KW-0904">Protein phosphatase</keyword>
<feature type="domain" description="Tyrosine specific protein phosphatases" evidence="5">
    <location>
        <begin position="84"/>
        <end position="145"/>
    </location>
</feature>
<dbReference type="PANTHER" id="PTHR46377:SF1">
    <property type="entry name" value="DUAL SPECIFICITY PROTEIN PHOSPHATASE 19"/>
    <property type="match status" value="1"/>
</dbReference>
<dbReference type="CDD" id="cd14498">
    <property type="entry name" value="DSP"/>
    <property type="match status" value="1"/>
</dbReference>
<gene>
    <name evidence="6" type="ORF">BQ4739_LOCUS13</name>
</gene>
<dbReference type="InterPro" id="IPR020422">
    <property type="entry name" value="TYR_PHOSPHATASE_DUAL_dom"/>
</dbReference>
<dbReference type="InterPro" id="IPR029021">
    <property type="entry name" value="Prot-tyrosine_phosphatase-like"/>
</dbReference>
<dbReference type="Pfam" id="PF00782">
    <property type="entry name" value="DSPc"/>
    <property type="match status" value="1"/>
</dbReference>
<dbReference type="InterPro" id="IPR000340">
    <property type="entry name" value="Dual-sp_phosphatase_cat-dom"/>
</dbReference>
<keyword evidence="1" id="KW-0378">Hydrolase</keyword>
<dbReference type="EMBL" id="FNXT01000001">
    <property type="protein sequence ID" value="SZX59393.1"/>
    <property type="molecule type" value="Genomic_DNA"/>
</dbReference>
<evidence type="ECO:0000313" key="6">
    <source>
        <dbReference type="EMBL" id="SZX59393.1"/>
    </source>
</evidence>